<sequence length="288" mass="31627">MGILISPHELYDMIMHSNRFTLIASQWDAGTDGGFNRFRAMHIPNAQYCDPARALAGIPGSTAGRNPLPEPDKLQIAFEQWGLRSDHQVIVYDEGRGLFAGRTWWILRWAGIEDVHILDGGLANWRAQGLPTLTGPGNIAVESDQKVNPRAEMVASIEDVRNHTGVLIDAREPSRFAGRTEALDLKAGHIPGALNIPERFLHNKDRTWKSKEEIRAVIKDAGITEDELANAIVYSGSGNHSALLLAAVEWAGLPSTARHFVGGWSQWSANPANPVEHGSRLRLNESAV</sequence>
<dbReference type="Pfam" id="PF00581">
    <property type="entry name" value="Rhodanese"/>
    <property type="match status" value="2"/>
</dbReference>
<reference evidence="4 5" key="1">
    <citation type="submission" date="2019-04" db="EMBL/GenBank/DDBJ databases">
        <title>Corynebacterium endometrii sp. nov., isolated from the uterus of a cow with endometritis.</title>
        <authorList>
            <person name="Ballas P."/>
            <person name="Ruckert C."/>
            <person name="Wagener K."/>
            <person name="Drillich M."/>
            <person name="Kaempfer P."/>
            <person name="Busse H.-J."/>
            <person name="Ehling-Schulz M."/>
        </authorList>
    </citation>
    <scope>NUCLEOTIDE SEQUENCE [LARGE SCALE GENOMIC DNA]</scope>
    <source>
        <strain evidence="4 5">LMM-1653</strain>
    </source>
</reference>
<dbReference type="AlphaFoldDB" id="A0A4P7QHW4"/>
<protein>
    <submittedName>
        <fullName evidence="4">3-mercaptopyruvate sulfurtransferase</fullName>
        <ecNumber evidence="4">2.8.1.2</ecNumber>
    </submittedName>
</protein>
<keyword evidence="2" id="KW-0677">Repeat</keyword>
<feature type="domain" description="Rhodanese" evidence="3">
    <location>
        <begin position="40"/>
        <end position="134"/>
    </location>
</feature>
<evidence type="ECO:0000313" key="4">
    <source>
        <dbReference type="EMBL" id="QCB29312.1"/>
    </source>
</evidence>
<dbReference type="EMBL" id="CP039247">
    <property type="protein sequence ID" value="QCB29312.1"/>
    <property type="molecule type" value="Genomic_DNA"/>
</dbReference>
<dbReference type="OrthoDB" id="9770030at2"/>
<dbReference type="InterPro" id="IPR001763">
    <property type="entry name" value="Rhodanese-like_dom"/>
</dbReference>
<proteinExistence type="predicted"/>
<dbReference type="PROSITE" id="PS50206">
    <property type="entry name" value="RHODANESE_3"/>
    <property type="match status" value="2"/>
</dbReference>
<dbReference type="GO" id="GO:0016784">
    <property type="term" value="F:3-mercaptopyruvate sulfurtransferase activity"/>
    <property type="evidence" value="ECO:0007669"/>
    <property type="project" value="UniProtKB-EC"/>
</dbReference>
<evidence type="ECO:0000259" key="3">
    <source>
        <dbReference type="PROSITE" id="PS50206"/>
    </source>
</evidence>
<evidence type="ECO:0000256" key="1">
    <source>
        <dbReference type="ARBA" id="ARBA00022679"/>
    </source>
</evidence>
<keyword evidence="4" id="KW-0670">Pyruvate</keyword>
<dbReference type="EC" id="2.8.1.2" evidence="4"/>
<dbReference type="SUPFAM" id="SSF52821">
    <property type="entry name" value="Rhodanese/Cell cycle control phosphatase"/>
    <property type="match status" value="2"/>
</dbReference>
<feature type="domain" description="Rhodanese" evidence="3">
    <location>
        <begin position="161"/>
        <end position="276"/>
    </location>
</feature>
<keyword evidence="1 4" id="KW-0808">Transferase</keyword>
<evidence type="ECO:0000256" key="2">
    <source>
        <dbReference type="ARBA" id="ARBA00022737"/>
    </source>
</evidence>
<name>A0A4P7QHW4_9CORY</name>
<dbReference type="InterPro" id="IPR036873">
    <property type="entry name" value="Rhodanese-like_dom_sf"/>
</dbReference>
<dbReference type="GO" id="GO:0004792">
    <property type="term" value="F:thiosulfate-cyanide sulfurtransferase activity"/>
    <property type="evidence" value="ECO:0007669"/>
    <property type="project" value="TreeGrafter"/>
</dbReference>
<organism evidence="4 5">
    <name type="scientific">Corynebacterium endometrii</name>
    <dbReference type="NCBI Taxonomy" id="2488819"/>
    <lineage>
        <taxon>Bacteria</taxon>
        <taxon>Bacillati</taxon>
        <taxon>Actinomycetota</taxon>
        <taxon>Actinomycetes</taxon>
        <taxon>Mycobacteriales</taxon>
        <taxon>Corynebacteriaceae</taxon>
        <taxon>Corynebacterium</taxon>
    </lineage>
</organism>
<dbReference type="CDD" id="cd01448">
    <property type="entry name" value="TST_Repeat_1"/>
    <property type="match status" value="1"/>
</dbReference>
<dbReference type="PANTHER" id="PTHR11364:SF27">
    <property type="entry name" value="SULFURTRANSFERASE"/>
    <property type="match status" value="1"/>
</dbReference>
<dbReference type="KEGG" id="cee:CENDO_10290"/>
<dbReference type="Proteomes" id="UP000296352">
    <property type="component" value="Chromosome"/>
</dbReference>
<dbReference type="RefSeq" id="WP_136141910.1">
    <property type="nucleotide sequence ID" value="NZ_CP039247.1"/>
</dbReference>
<dbReference type="InterPro" id="IPR045078">
    <property type="entry name" value="TST/MPST-like"/>
</dbReference>
<accession>A0A4P7QHW4</accession>
<evidence type="ECO:0000313" key="5">
    <source>
        <dbReference type="Proteomes" id="UP000296352"/>
    </source>
</evidence>
<dbReference type="SMART" id="SM00450">
    <property type="entry name" value="RHOD"/>
    <property type="match status" value="2"/>
</dbReference>
<keyword evidence="5" id="KW-1185">Reference proteome</keyword>
<dbReference type="PANTHER" id="PTHR11364">
    <property type="entry name" value="THIOSULFATE SULFERTANSFERASE"/>
    <property type="match status" value="1"/>
</dbReference>
<dbReference type="Gene3D" id="3.40.250.10">
    <property type="entry name" value="Rhodanese-like domain"/>
    <property type="match status" value="2"/>
</dbReference>
<gene>
    <name evidence="4" type="primary">sseA2</name>
    <name evidence="4" type="ORF">CENDO_10290</name>
</gene>